<proteinExistence type="predicted"/>
<dbReference type="Proteomes" id="UP000807115">
    <property type="component" value="Chromosome 4"/>
</dbReference>
<evidence type="ECO:0000256" key="1">
    <source>
        <dbReference type="SAM" id="MobiDB-lite"/>
    </source>
</evidence>
<protein>
    <submittedName>
        <fullName evidence="2">Uncharacterized protein</fullName>
    </submittedName>
</protein>
<dbReference type="EMBL" id="CM027683">
    <property type="protein sequence ID" value="KAG0532771.1"/>
    <property type="molecule type" value="Genomic_DNA"/>
</dbReference>
<reference evidence="2" key="2">
    <citation type="submission" date="2020-10" db="EMBL/GenBank/DDBJ databases">
        <authorList>
            <person name="Cooper E.A."/>
            <person name="Brenton Z.W."/>
            <person name="Flinn B.S."/>
            <person name="Jenkins J."/>
            <person name="Shu S."/>
            <person name="Flowers D."/>
            <person name="Luo F."/>
            <person name="Wang Y."/>
            <person name="Xia P."/>
            <person name="Barry K."/>
            <person name="Daum C."/>
            <person name="Lipzen A."/>
            <person name="Yoshinaga Y."/>
            <person name="Schmutz J."/>
            <person name="Saski C."/>
            <person name="Vermerris W."/>
            <person name="Kresovich S."/>
        </authorList>
    </citation>
    <scope>NUCLEOTIDE SEQUENCE</scope>
</reference>
<comment type="caution">
    <text evidence="2">The sequence shown here is derived from an EMBL/GenBank/DDBJ whole genome shotgun (WGS) entry which is preliminary data.</text>
</comment>
<dbReference type="AlphaFoldDB" id="A0A921R3J3"/>
<evidence type="ECO:0000313" key="2">
    <source>
        <dbReference type="EMBL" id="KAG0532771.1"/>
    </source>
</evidence>
<name>A0A921R3J3_SORBI</name>
<organism evidence="2 3">
    <name type="scientific">Sorghum bicolor</name>
    <name type="common">Sorghum</name>
    <name type="synonym">Sorghum vulgare</name>
    <dbReference type="NCBI Taxonomy" id="4558"/>
    <lineage>
        <taxon>Eukaryota</taxon>
        <taxon>Viridiplantae</taxon>
        <taxon>Streptophyta</taxon>
        <taxon>Embryophyta</taxon>
        <taxon>Tracheophyta</taxon>
        <taxon>Spermatophyta</taxon>
        <taxon>Magnoliopsida</taxon>
        <taxon>Liliopsida</taxon>
        <taxon>Poales</taxon>
        <taxon>Poaceae</taxon>
        <taxon>PACMAD clade</taxon>
        <taxon>Panicoideae</taxon>
        <taxon>Andropogonodae</taxon>
        <taxon>Andropogoneae</taxon>
        <taxon>Sorghinae</taxon>
        <taxon>Sorghum</taxon>
    </lineage>
</organism>
<gene>
    <name evidence="2" type="ORF">BDA96_04G135900</name>
</gene>
<feature type="region of interest" description="Disordered" evidence="1">
    <location>
        <begin position="77"/>
        <end position="99"/>
    </location>
</feature>
<reference evidence="2" key="1">
    <citation type="journal article" date="2019" name="BMC Genomics">
        <title>A new reference genome for Sorghum bicolor reveals high levels of sequence similarity between sweet and grain genotypes: implications for the genetics of sugar metabolism.</title>
        <authorList>
            <person name="Cooper E.A."/>
            <person name="Brenton Z.W."/>
            <person name="Flinn B.S."/>
            <person name="Jenkins J."/>
            <person name="Shu S."/>
            <person name="Flowers D."/>
            <person name="Luo F."/>
            <person name="Wang Y."/>
            <person name="Xia P."/>
            <person name="Barry K."/>
            <person name="Daum C."/>
            <person name="Lipzen A."/>
            <person name="Yoshinaga Y."/>
            <person name="Schmutz J."/>
            <person name="Saski C."/>
            <person name="Vermerris W."/>
            <person name="Kresovich S."/>
        </authorList>
    </citation>
    <scope>NUCLEOTIDE SEQUENCE</scope>
</reference>
<sequence>MEDGYAQVLPANYPPRFLSFSTSDACWRTKAMPGLGTDLNLQPPESGQIYPIYWDGVAEFDGLVHELDYDMVCDDGIQDDEDEADGVQGDGAAYGVHVS</sequence>
<evidence type="ECO:0000313" key="3">
    <source>
        <dbReference type="Proteomes" id="UP000807115"/>
    </source>
</evidence>
<accession>A0A921R3J3</accession>